<dbReference type="PANTHER" id="PTHR12015:SF210">
    <property type="entry name" value="C-X-C MOTIF CHEMOKINE 9"/>
    <property type="match status" value="1"/>
</dbReference>
<dbReference type="SUPFAM" id="SSF54117">
    <property type="entry name" value="Interleukin 8-like chemokines"/>
    <property type="match status" value="1"/>
</dbReference>
<feature type="domain" description="Chemokine interleukin-8-like" evidence="7">
    <location>
        <begin position="27"/>
        <end position="88"/>
    </location>
</feature>
<gene>
    <name evidence="9" type="primary">LOC129604117</name>
</gene>
<dbReference type="CDD" id="cd00273">
    <property type="entry name" value="Chemokine_CXC"/>
    <property type="match status" value="1"/>
</dbReference>
<protein>
    <submittedName>
        <fullName evidence="9">C-X-C motif chemokine 2-like</fullName>
    </submittedName>
</protein>
<evidence type="ECO:0000256" key="5">
    <source>
        <dbReference type="ARBA" id="ARBA00054901"/>
    </source>
</evidence>
<evidence type="ECO:0000256" key="2">
    <source>
        <dbReference type="ARBA" id="ARBA00010665"/>
    </source>
</evidence>
<dbReference type="GO" id="GO:0006952">
    <property type="term" value="P:defense response"/>
    <property type="evidence" value="ECO:0007669"/>
    <property type="project" value="InterPro"/>
</dbReference>
<dbReference type="PRINTS" id="PR00437">
    <property type="entry name" value="SMALLCYTKCXC"/>
</dbReference>
<accession>A0A9W2XTU8</accession>
<evidence type="ECO:0000256" key="4">
    <source>
        <dbReference type="ARBA" id="ARBA00022525"/>
    </source>
</evidence>
<dbReference type="InterPro" id="IPR001811">
    <property type="entry name" value="Chemokine_IL8-like_dom"/>
</dbReference>
<evidence type="ECO:0000313" key="9">
    <source>
        <dbReference type="RefSeq" id="XP_055365019.1"/>
    </source>
</evidence>
<dbReference type="PANTHER" id="PTHR12015">
    <property type="entry name" value="SMALL INDUCIBLE CYTOKINE A"/>
    <property type="match status" value="1"/>
</dbReference>
<name>A0A9W2XTU8_BETSP</name>
<feature type="signal peptide" evidence="6">
    <location>
        <begin position="1"/>
        <end position="18"/>
    </location>
</feature>
<dbReference type="InterPro" id="IPR039809">
    <property type="entry name" value="Chemokine_b/g/d"/>
</dbReference>
<evidence type="ECO:0000259" key="7">
    <source>
        <dbReference type="SMART" id="SM00199"/>
    </source>
</evidence>
<keyword evidence="8" id="KW-1185">Reference proteome</keyword>
<dbReference type="AlphaFoldDB" id="A0A9W2XTU8"/>
<dbReference type="InterPro" id="IPR036048">
    <property type="entry name" value="Interleukin_8-like_sf"/>
</dbReference>
<dbReference type="Gene3D" id="2.40.50.40">
    <property type="match status" value="1"/>
</dbReference>
<evidence type="ECO:0000256" key="1">
    <source>
        <dbReference type="ARBA" id="ARBA00004613"/>
    </source>
</evidence>
<evidence type="ECO:0000313" key="8">
    <source>
        <dbReference type="Proteomes" id="UP000515150"/>
    </source>
</evidence>
<dbReference type="Proteomes" id="UP000515150">
    <property type="component" value="Chromosome 1"/>
</dbReference>
<dbReference type="FunFam" id="2.40.50.40:FF:000004">
    <property type="entry name" value="C-X-C motif chemokine"/>
    <property type="match status" value="1"/>
</dbReference>
<organism evidence="8 9">
    <name type="scientific">Betta splendens</name>
    <name type="common">Siamese fighting fish</name>
    <dbReference type="NCBI Taxonomy" id="158456"/>
    <lineage>
        <taxon>Eukaryota</taxon>
        <taxon>Metazoa</taxon>
        <taxon>Chordata</taxon>
        <taxon>Craniata</taxon>
        <taxon>Vertebrata</taxon>
        <taxon>Euteleostomi</taxon>
        <taxon>Actinopterygii</taxon>
        <taxon>Neopterygii</taxon>
        <taxon>Teleostei</taxon>
        <taxon>Neoteleostei</taxon>
        <taxon>Acanthomorphata</taxon>
        <taxon>Anabantaria</taxon>
        <taxon>Anabantiformes</taxon>
        <taxon>Anabantoidei</taxon>
        <taxon>Osphronemidae</taxon>
        <taxon>Betta</taxon>
    </lineage>
</organism>
<dbReference type="GO" id="GO:0008009">
    <property type="term" value="F:chemokine activity"/>
    <property type="evidence" value="ECO:0007669"/>
    <property type="project" value="InterPro"/>
</dbReference>
<comment type="subcellular location">
    <subcellularLocation>
        <location evidence="1">Secreted</location>
    </subcellularLocation>
</comment>
<dbReference type="SMART" id="SM00199">
    <property type="entry name" value="SCY"/>
    <property type="match status" value="1"/>
</dbReference>
<dbReference type="KEGG" id="bspl:129604117"/>
<dbReference type="GeneID" id="129604117"/>
<dbReference type="PRINTS" id="PR00436">
    <property type="entry name" value="INTERLEUKIN8"/>
</dbReference>
<keyword evidence="3" id="KW-0202">Cytokine</keyword>
<keyword evidence="4" id="KW-0964">Secreted</keyword>
<feature type="chain" id="PRO_5040752845" evidence="6">
    <location>
        <begin position="19"/>
        <end position="105"/>
    </location>
</feature>
<dbReference type="RefSeq" id="XP_055365019.1">
    <property type="nucleotide sequence ID" value="XM_055509044.1"/>
</dbReference>
<sequence length="105" mass="11786">MCHIPTLTLLLVLAVADGLGPGDTTQVFRCRCIKKEKRPIRRYIQTVVVHPANSHCSEVEIIATLKKNGRRICLDPKAPWVTSILQGDKPKQKPLGKKRTRFSTV</sequence>
<dbReference type="InterPro" id="IPR001089">
    <property type="entry name" value="Chemokine_CXC"/>
</dbReference>
<dbReference type="InterPro" id="IPR033899">
    <property type="entry name" value="CXC_Chemokine_domain"/>
</dbReference>
<reference evidence="9" key="1">
    <citation type="submission" date="2025-08" db="UniProtKB">
        <authorList>
            <consortium name="RefSeq"/>
        </authorList>
    </citation>
    <scope>IDENTIFICATION</scope>
</reference>
<dbReference type="GO" id="GO:0042056">
    <property type="term" value="F:chemoattractant activity"/>
    <property type="evidence" value="ECO:0007669"/>
    <property type="project" value="UniProtKB-ARBA"/>
</dbReference>
<dbReference type="Pfam" id="PF00048">
    <property type="entry name" value="IL8"/>
    <property type="match status" value="1"/>
</dbReference>
<comment type="similarity">
    <text evidence="2">Belongs to the intercrine alpha (chemokine CxC) family.</text>
</comment>
<evidence type="ECO:0000256" key="6">
    <source>
        <dbReference type="SAM" id="SignalP"/>
    </source>
</evidence>
<dbReference type="OrthoDB" id="9937393at2759"/>
<proteinExistence type="inferred from homology"/>
<keyword evidence="6" id="KW-0732">Signal</keyword>
<evidence type="ECO:0000256" key="3">
    <source>
        <dbReference type="ARBA" id="ARBA00022514"/>
    </source>
</evidence>
<dbReference type="GO" id="GO:0006955">
    <property type="term" value="P:immune response"/>
    <property type="evidence" value="ECO:0007669"/>
    <property type="project" value="InterPro"/>
</dbReference>
<comment type="function">
    <text evidence="5">Ligand for cxcr3.2. Chemotactic for macrophages.</text>
</comment>
<dbReference type="GO" id="GO:0005615">
    <property type="term" value="C:extracellular space"/>
    <property type="evidence" value="ECO:0007669"/>
    <property type="project" value="UniProtKB-KW"/>
</dbReference>